<protein>
    <recommendedName>
        <fullName evidence="8">BZIP domain-containing protein</fullName>
    </recommendedName>
</protein>
<dbReference type="GO" id="GO:0003700">
    <property type="term" value="F:DNA-binding transcription factor activity"/>
    <property type="evidence" value="ECO:0007669"/>
    <property type="project" value="InterPro"/>
</dbReference>
<proteinExistence type="predicted"/>
<dbReference type="GO" id="GO:0005634">
    <property type="term" value="C:nucleus"/>
    <property type="evidence" value="ECO:0007669"/>
    <property type="project" value="UniProtKB-SubCell"/>
</dbReference>
<dbReference type="PROSITE" id="PS00036">
    <property type="entry name" value="BZIP_BASIC"/>
    <property type="match status" value="1"/>
</dbReference>
<evidence type="ECO:0000256" key="2">
    <source>
        <dbReference type="ARBA" id="ARBA00023015"/>
    </source>
</evidence>
<feature type="domain" description="BZIP" evidence="8">
    <location>
        <begin position="157"/>
        <end position="220"/>
    </location>
</feature>
<dbReference type="CDD" id="cd14702">
    <property type="entry name" value="bZIP_plant_GBF1"/>
    <property type="match status" value="1"/>
</dbReference>
<dbReference type="SUPFAM" id="SSF57959">
    <property type="entry name" value="Leucine zipper domain"/>
    <property type="match status" value="1"/>
</dbReference>
<dbReference type="PROSITE" id="PS50217">
    <property type="entry name" value="BZIP"/>
    <property type="match status" value="1"/>
</dbReference>
<reference evidence="9" key="1">
    <citation type="submission" date="2022-04" db="EMBL/GenBank/DDBJ databases">
        <title>Carnegiea gigantea Genome sequencing and assembly v2.</title>
        <authorList>
            <person name="Copetti D."/>
            <person name="Sanderson M.J."/>
            <person name="Burquez A."/>
            <person name="Wojciechowski M.F."/>
        </authorList>
    </citation>
    <scope>NUCLEOTIDE SEQUENCE</scope>
    <source>
        <strain evidence="9">SGP5-SGP5p</strain>
        <tissue evidence="9">Aerial part</tissue>
    </source>
</reference>
<dbReference type="EMBL" id="JAKOGI010000027">
    <property type="protein sequence ID" value="KAJ8448746.1"/>
    <property type="molecule type" value="Genomic_DNA"/>
</dbReference>
<dbReference type="InterPro" id="IPR004827">
    <property type="entry name" value="bZIP"/>
</dbReference>
<evidence type="ECO:0000313" key="9">
    <source>
        <dbReference type="EMBL" id="KAJ8448746.1"/>
    </source>
</evidence>
<dbReference type="PANTHER" id="PTHR47693">
    <property type="entry name" value="BZIP TRANSCRIPTION FACTOR RISBZ3-RELATED"/>
    <property type="match status" value="1"/>
</dbReference>
<evidence type="ECO:0000256" key="5">
    <source>
        <dbReference type="ARBA" id="ARBA00023242"/>
    </source>
</evidence>
<dbReference type="Proteomes" id="UP001153076">
    <property type="component" value="Unassembled WGS sequence"/>
</dbReference>
<feature type="compositionally biased region" description="Polar residues" evidence="7">
    <location>
        <begin position="115"/>
        <end position="136"/>
    </location>
</feature>
<evidence type="ECO:0000256" key="6">
    <source>
        <dbReference type="SAM" id="Coils"/>
    </source>
</evidence>
<evidence type="ECO:0000256" key="1">
    <source>
        <dbReference type="ARBA" id="ARBA00004123"/>
    </source>
</evidence>
<comment type="subcellular location">
    <subcellularLocation>
        <location evidence="1">Nucleus</location>
    </subcellularLocation>
</comment>
<dbReference type="GO" id="GO:0003677">
    <property type="term" value="F:DNA binding"/>
    <property type="evidence" value="ECO:0007669"/>
    <property type="project" value="UniProtKB-KW"/>
</dbReference>
<feature type="coiled-coil region" evidence="6">
    <location>
        <begin position="168"/>
        <end position="237"/>
    </location>
</feature>
<keyword evidence="10" id="KW-1185">Reference proteome</keyword>
<organism evidence="9 10">
    <name type="scientific">Carnegiea gigantea</name>
    <dbReference type="NCBI Taxonomy" id="171969"/>
    <lineage>
        <taxon>Eukaryota</taxon>
        <taxon>Viridiplantae</taxon>
        <taxon>Streptophyta</taxon>
        <taxon>Embryophyta</taxon>
        <taxon>Tracheophyta</taxon>
        <taxon>Spermatophyta</taxon>
        <taxon>Magnoliopsida</taxon>
        <taxon>eudicotyledons</taxon>
        <taxon>Gunneridae</taxon>
        <taxon>Pentapetalae</taxon>
        <taxon>Caryophyllales</taxon>
        <taxon>Cactineae</taxon>
        <taxon>Cactaceae</taxon>
        <taxon>Cactoideae</taxon>
        <taxon>Echinocereeae</taxon>
        <taxon>Carnegiea</taxon>
    </lineage>
</organism>
<keyword evidence="5" id="KW-0539">Nucleus</keyword>
<comment type="caution">
    <text evidence="9">The sequence shown here is derived from an EMBL/GenBank/DDBJ whole genome shotgun (WGS) entry which is preliminary data.</text>
</comment>
<keyword evidence="2" id="KW-0805">Transcription regulation</keyword>
<gene>
    <name evidence="9" type="ORF">Cgig2_011367</name>
</gene>
<dbReference type="InterPro" id="IPR045314">
    <property type="entry name" value="bZIP_plant_GBF1"/>
</dbReference>
<evidence type="ECO:0000313" key="10">
    <source>
        <dbReference type="Proteomes" id="UP001153076"/>
    </source>
</evidence>
<dbReference type="OrthoDB" id="1299653at2759"/>
<evidence type="ECO:0000259" key="8">
    <source>
        <dbReference type="PROSITE" id="PS50217"/>
    </source>
</evidence>
<evidence type="ECO:0000256" key="3">
    <source>
        <dbReference type="ARBA" id="ARBA00023125"/>
    </source>
</evidence>
<name>A0A9Q1KTV7_9CARY</name>
<accession>A0A9Q1KTV7</accession>
<evidence type="ECO:0000256" key="4">
    <source>
        <dbReference type="ARBA" id="ARBA00023163"/>
    </source>
</evidence>
<keyword evidence="6" id="KW-0175">Coiled coil</keyword>
<dbReference type="GO" id="GO:0046983">
    <property type="term" value="F:protein dimerization activity"/>
    <property type="evidence" value="ECO:0007669"/>
    <property type="project" value="UniProtKB-ARBA"/>
</dbReference>
<sequence>MNNHQKPAALGGMKKSAKEVALEALLQNHDVAITSNNIRSSVVGDSAAGEGIFGFGNPAPAPAPAGADLAFAFKNQELISVFSACGGVGGTPSWCQSLTPQQPCVSATIDSQSSICAGSPTSTLKPKTGDNQVSGSSEDEDAETEAGPCEQSNDHADVKRIRRMVSNRESARRSRRRKQAHLQDLETQVEQLNGEHVTLYKQLNEATQQLRDATTNNRVLKSDVEALRAKVKLAEDMVARGSLSCSLNHLLQTHLGSPQLLNTHTLSTMANLPPNIAIRGQNRSFGRSFSSIDDDNVDHVLNGSNAGSGLVSEAVSSPSELWSWESQVSTLSK</sequence>
<dbReference type="SMART" id="SM00338">
    <property type="entry name" value="BRLZ"/>
    <property type="match status" value="1"/>
</dbReference>
<dbReference type="Pfam" id="PF00170">
    <property type="entry name" value="bZIP_1"/>
    <property type="match status" value="1"/>
</dbReference>
<dbReference type="AlphaFoldDB" id="A0A9Q1KTV7"/>
<dbReference type="InterPro" id="IPR046347">
    <property type="entry name" value="bZIP_sf"/>
</dbReference>
<dbReference type="FunFam" id="1.20.5.170:FF:000020">
    <property type="entry name" value="BZIP transcription factor"/>
    <property type="match status" value="1"/>
</dbReference>
<feature type="region of interest" description="Disordered" evidence="7">
    <location>
        <begin position="115"/>
        <end position="157"/>
    </location>
</feature>
<keyword evidence="4" id="KW-0804">Transcription</keyword>
<keyword evidence="3" id="KW-0238">DNA-binding</keyword>
<dbReference type="PANTHER" id="PTHR47693:SF1">
    <property type="entry name" value="BZIP TRANSCRIPTION FACTOR RISBZ3"/>
    <property type="match status" value="1"/>
</dbReference>
<dbReference type="InterPro" id="IPR044168">
    <property type="entry name" value="RISBZ3/4/5"/>
</dbReference>
<dbReference type="Gene3D" id="1.20.5.170">
    <property type="match status" value="1"/>
</dbReference>
<evidence type="ECO:0000256" key="7">
    <source>
        <dbReference type="SAM" id="MobiDB-lite"/>
    </source>
</evidence>